<dbReference type="PANTHER" id="PTHR30532">
    <property type="entry name" value="IRON III DICITRATE-BINDING PERIPLASMIC PROTEIN"/>
    <property type="match status" value="1"/>
</dbReference>
<dbReference type="eggNOG" id="arCOG06180">
    <property type="taxonomic scope" value="Archaea"/>
</dbReference>
<dbReference type="Gene3D" id="3.40.50.1980">
    <property type="entry name" value="Nitrogenase molybdenum iron protein domain"/>
    <property type="match status" value="2"/>
</dbReference>
<proteinExistence type="predicted"/>
<dbReference type="EMBL" id="AOMC01000135">
    <property type="protein sequence ID" value="EMA42219.1"/>
    <property type="molecule type" value="Genomic_DNA"/>
</dbReference>
<dbReference type="Proteomes" id="UP000011568">
    <property type="component" value="Unassembled WGS sequence"/>
</dbReference>
<organism evidence="6 7">
    <name type="scientific">Halococcus morrhuae DSM 1307</name>
    <dbReference type="NCBI Taxonomy" id="931277"/>
    <lineage>
        <taxon>Archaea</taxon>
        <taxon>Methanobacteriati</taxon>
        <taxon>Methanobacteriota</taxon>
        <taxon>Stenosarchaea group</taxon>
        <taxon>Halobacteria</taxon>
        <taxon>Halobacteriales</taxon>
        <taxon>Halococcaceae</taxon>
        <taxon>Halococcus</taxon>
    </lineage>
</organism>
<dbReference type="InterPro" id="IPR002491">
    <property type="entry name" value="ABC_transptr_periplasmic_BD"/>
</dbReference>
<evidence type="ECO:0000256" key="4">
    <source>
        <dbReference type="SAM" id="MobiDB-lite"/>
    </source>
</evidence>
<accession>M0MC32</accession>
<evidence type="ECO:0000256" key="2">
    <source>
        <dbReference type="ARBA" id="ARBA00022448"/>
    </source>
</evidence>
<dbReference type="OrthoDB" id="304381at2157"/>
<name>M0MC32_HALMO</name>
<dbReference type="STRING" id="931277.C448_11831"/>
<dbReference type="AlphaFoldDB" id="M0MC32"/>
<evidence type="ECO:0000256" key="3">
    <source>
        <dbReference type="ARBA" id="ARBA00022729"/>
    </source>
</evidence>
<comment type="subcellular location">
    <subcellularLocation>
        <location evidence="1">Cell envelope</location>
    </subcellularLocation>
</comment>
<evidence type="ECO:0000313" key="7">
    <source>
        <dbReference type="Proteomes" id="UP000011568"/>
    </source>
</evidence>
<evidence type="ECO:0000313" key="6">
    <source>
        <dbReference type="EMBL" id="EMA42219.1"/>
    </source>
</evidence>
<dbReference type="RefSeq" id="WP_004055000.1">
    <property type="nucleotide sequence ID" value="NZ_AOMC01000135.1"/>
</dbReference>
<dbReference type="InterPro" id="IPR051313">
    <property type="entry name" value="Bact_iron-sidero_bind"/>
</dbReference>
<sequence>MSDNDGNSDITAGAPTRRDLLKAGGGTVIGAGLLAGCTGESSSGGGGGAEATNAVNETTTGENTTSGGGNSYSVRMAPMGNVAFDSVPESVFTRLTHLAGMAFALGRGNDVNAMHAPDYYDALWNQFTPRLDGVSLDWGGLYSSWEPSKEKLYELNSDVHLADPAGMFSLDGWNRTDIGEIRDNVAPWFGNYYSDRHAEPPAEWKDSYRYYGLWEMFEKVAKVFRENERYEALAEIHRGLLDTIEANRPPANERPTAVMALPTDFDKIYVYKVNNPGFLTAHTRPLGATEAFGDGTSSGDAVDMEGLLEADPDVLLGLGGMHPETGMQKVRKKLNENPVGKQLSAVKNDRVYAQGARYQGPILNLFQLEMTAKQLYPEQFGEWPTYTSGPYPEIHEEERLFDRKRVANIIKGKF</sequence>
<protein>
    <submittedName>
        <fullName evidence="6">Ferrichrome-binding protein</fullName>
    </submittedName>
</protein>
<dbReference type="SUPFAM" id="SSF53807">
    <property type="entry name" value="Helical backbone' metal receptor"/>
    <property type="match status" value="1"/>
</dbReference>
<keyword evidence="2" id="KW-0813">Transport</keyword>
<feature type="compositionally biased region" description="Low complexity" evidence="4">
    <location>
        <begin position="50"/>
        <end position="65"/>
    </location>
</feature>
<keyword evidence="3" id="KW-0732">Signal</keyword>
<dbReference type="InterPro" id="IPR006311">
    <property type="entry name" value="TAT_signal"/>
</dbReference>
<comment type="caution">
    <text evidence="6">The sequence shown here is derived from an EMBL/GenBank/DDBJ whole genome shotgun (WGS) entry which is preliminary data.</text>
</comment>
<feature type="domain" description="Fe/B12 periplasmic-binding" evidence="5">
    <location>
        <begin position="211"/>
        <end position="355"/>
    </location>
</feature>
<evidence type="ECO:0000259" key="5">
    <source>
        <dbReference type="Pfam" id="PF01497"/>
    </source>
</evidence>
<dbReference type="PROSITE" id="PS51318">
    <property type="entry name" value="TAT"/>
    <property type="match status" value="1"/>
</dbReference>
<dbReference type="PATRIC" id="fig|931277.6.peg.2315"/>
<dbReference type="PANTHER" id="PTHR30532:SF1">
    <property type="entry name" value="IRON(3+)-HYDROXAMATE-BINDING PROTEIN FHUD"/>
    <property type="match status" value="1"/>
</dbReference>
<feature type="region of interest" description="Disordered" evidence="4">
    <location>
        <begin position="40"/>
        <end position="72"/>
    </location>
</feature>
<keyword evidence="7" id="KW-1185">Reference proteome</keyword>
<reference evidence="6 7" key="1">
    <citation type="journal article" date="2014" name="PLoS Genet.">
        <title>Phylogenetically driven sequencing of extremely halophilic archaea reveals strategies for static and dynamic osmo-response.</title>
        <authorList>
            <person name="Becker E.A."/>
            <person name="Seitzer P.M."/>
            <person name="Tritt A."/>
            <person name="Larsen D."/>
            <person name="Krusor M."/>
            <person name="Yao A.I."/>
            <person name="Wu D."/>
            <person name="Madern D."/>
            <person name="Eisen J.A."/>
            <person name="Darling A.E."/>
            <person name="Facciotti M.T."/>
        </authorList>
    </citation>
    <scope>NUCLEOTIDE SEQUENCE [LARGE SCALE GENOMIC DNA]</scope>
    <source>
        <strain evidence="6 7">DSM 1307</strain>
    </source>
</reference>
<gene>
    <name evidence="6" type="ORF">C448_11831</name>
</gene>
<evidence type="ECO:0000256" key="1">
    <source>
        <dbReference type="ARBA" id="ARBA00004196"/>
    </source>
</evidence>
<dbReference type="Pfam" id="PF01497">
    <property type="entry name" value="Peripla_BP_2"/>
    <property type="match status" value="1"/>
</dbReference>